<dbReference type="PANTHER" id="PTHR43685:SF2">
    <property type="entry name" value="GLYCOSYLTRANSFERASE 2-LIKE DOMAIN-CONTAINING PROTEIN"/>
    <property type="match status" value="1"/>
</dbReference>
<feature type="domain" description="Glycosyltransferase 2-like" evidence="1">
    <location>
        <begin position="17"/>
        <end position="129"/>
    </location>
</feature>
<dbReference type="AlphaFoldDB" id="A0A9D2QJN5"/>
<dbReference type="EMBL" id="DWVS01000124">
    <property type="protein sequence ID" value="HJC87349.1"/>
    <property type="molecule type" value="Genomic_DNA"/>
</dbReference>
<protein>
    <submittedName>
        <fullName evidence="2">Glycosyltransferase family 2 protein</fullName>
    </submittedName>
</protein>
<gene>
    <name evidence="2" type="ORF">H9926_04955</name>
</gene>
<dbReference type="SUPFAM" id="SSF53448">
    <property type="entry name" value="Nucleotide-diphospho-sugar transferases"/>
    <property type="match status" value="1"/>
</dbReference>
<accession>A0A9D2QJN5</accession>
<name>A0A9D2QJN5_9FIRM</name>
<dbReference type="InterPro" id="IPR050834">
    <property type="entry name" value="Glycosyltransf_2"/>
</dbReference>
<dbReference type="Gene3D" id="3.90.550.10">
    <property type="entry name" value="Spore Coat Polysaccharide Biosynthesis Protein SpsA, Chain A"/>
    <property type="match status" value="1"/>
</dbReference>
<dbReference type="PANTHER" id="PTHR43685">
    <property type="entry name" value="GLYCOSYLTRANSFERASE"/>
    <property type="match status" value="1"/>
</dbReference>
<comment type="caution">
    <text evidence="2">The sequence shown here is derived from an EMBL/GenBank/DDBJ whole genome shotgun (WGS) entry which is preliminary data.</text>
</comment>
<evidence type="ECO:0000259" key="1">
    <source>
        <dbReference type="Pfam" id="PF00535"/>
    </source>
</evidence>
<dbReference type="InterPro" id="IPR001173">
    <property type="entry name" value="Glyco_trans_2-like"/>
</dbReference>
<evidence type="ECO:0000313" key="2">
    <source>
        <dbReference type="EMBL" id="HJC87349.1"/>
    </source>
</evidence>
<reference evidence="2" key="1">
    <citation type="journal article" date="2021" name="PeerJ">
        <title>Extensive microbial diversity within the chicken gut microbiome revealed by metagenomics and culture.</title>
        <authorList>
            <person name="Gilroy R."/>
            <person name="Ravi A."/>
            <person name="Getino M."/>
            <person name="Pursley I."/>
            <person name="Horton D.L."/>
            <person name="Alikhan N.F."/>
            <person name="Baker D."/>
            <person name="Gharbi K."/>
            <person name="Hall N."/>
            <person name="Watson M."/>
            <person name="Adriaenssens E.M."/>
            <person name="Foster-Nyarko E."/>
            <person name="Jarju S."/>
            <person name="Secka A."/>
            <person name="Antonio M."/>
            <person name="Oren A."/>
            <person name="Chaudhuri R.R."/>
            <person name="La Ragione R."/>
            <person name="Hildebrand F."/>
            <person name="Pallen M.J."/>
        </authorList>
    </citation>
    <scope>NUCLEOTIDE SEQUENCE</scope>
    <source>
        <strain evidence="2">ChiBcec1-1630</strain>
    </source>
</reference>
<dbReference type="InterPro" id="IPR029044">
    <property type="entry name" value="Nucleotide-diphossugar_trans"/>
</dbReference>
<reference evidence="2" key="2">
    <citation type="submission" date="2021-04" db="EMBL/GenBank/DDBJ databases">
        <authorList>
            <person name="Gilroy R."/>
        </authorList>
    </citation>
    <scope>NUCLEOTIDE SEQUENCE</scope>
    <source>
        <strain evidence="2">ChiBcec1-1630</strain>
    </source>
</reference>
<dbReference type="Proteomes" id="UP000823922">
    <property type="component" value="Unassembled WGS sequence"/>
</dbReference>
<evidence type="ECO:0000313" key="3">
    <source>
        <dbReference type="Proteomes" id="UP000823922"/>
    </source>
</evidence>
<sequence>MNPSERNPRAAMDVQAVVTSFNQGSMILEAVQSLCAQTTPPAGIILVDDGSTDEASLRILAQIESDPSFCVPITVLRQPNGGVSAARNAGIGSAQAPLVLVLDGDDRLEPAYIEQVSGLLRERSGLVAASSWMRTFGVLDATVCPAGGGITAFLSRNRCPATHILRRGAWEQCGGYDETMRSGFEDWDFFLSLLETVPEAWIGIVPEPLIDYRTAPASSNVRSMEKRLELMRFLIEKHIGSYREHIADAVLGVESISIARLFGWEGEMLQGLAAGQELCGASTEFLQQPSYGDGGMAAAVRIASALPARF</sequence>
<dbReference type="CDD" id="cd00761">
    <property type="entry name" value="Glyco_tranf_GTA_type"/>
    <property type="match status" value="1"/>
</dbReference>
<proteinExistence type="predicted"/>
<dbReference type="Pfam" id="PF00535">
    <property type="entry name" value="Glycos_transf_2"/>
    <property type="match status" value="1"/>
</dbReference>
<organism evidence="2 3">
    <name type="scientific">Candidatus Eisenbergiella intestinigallinarum</name>
    <dbReference type="NCBI Taxonomy" id="2838549"/>
    <lineage>
        <taxon>Bacteria</taxon>
        <taxon>Bacillati</taxon>
        <taxon>Bacillota</taxon>
        <taxon>Clostridia</taxon>
        <taxon>Lachnospirales</taxon>
        <taxon>Lachnospiraceae</taxon>
        <taxon>Eisenbergiella</taxon>
    </lineage>
</organism>